<protein>
    <submittedName>
        <fullName evidence="1">Uncharacterized protein</fullName>
    </submittedName>
</protein>
<accession>A0A0C3DZU5</accession>
<dbReference type="EMBL" id="KN822019">
    <property type="protein sequence ID" value="KIM66065.1"/>
    <property type="molecule type" value="Genomic_DNA"/>
</dbReference>
<evidence type="ECO:0000313" key="2">
    <source>
        <dbReference type="Proteomes" id="UP000053989"/>
    </source>
</evidence>
<dbReference type="HOGENOM" id="CLU_099691_1_0_1"/>
<dbReference type="Proteomes" id="UP000053989">
    <property type="component" value="Unassembled WGS sequence"/>
</dbReference>
<gene>
    <name evidence="1" type="ORF">SCLCIDRAFT_111293</name>
</gene>
<dbReference type="InParanoid" id="A0A0C3DZU5"/>
<name>A0A0C3DZU5_9AGAM</name>
<organism evidence="1 2">
    <name type="scientific">Scleroderma citrinum Foug A</name>
    <dbReference type="NCBI Taxonomy" id="1036808"/>
    <lineage>
        <taxon>Eukaryota</taxon>
        <taxon>Fungi</taxon>
        <taxon>Dikarya</taxon>
        <taxon>Basidiomycota</taxon>
        <taxon>Agaricomycotina</taxon>
        <taxon>Agaricomycetes</taxon>
        <taxon>Agaricomycetidae</taxon>
        <taxon>Boletales</taxon>
        <taxon>Sclerodermatineae</taxon>
        <taxon>Sclerodermataceae</taxon>
        <taxon>Scleroderma</taxon>
    </lineage>
</organism>
<reference evidence="1 2" key="1">
    <citation type="submission" date="2014-04" db="EMBL/GenBank/DDBJ databases">
        <authorList>
            <consortium name="DOE Joint Genome Institute"/>
            <person name="Kuo A."/>
            <person name="Kohler A."/>
            <person name="Nagy L.G."/>
            <person name="Floudas D."/>
            <person name="Copeland A."/>
            <person name="Barry K.W."/>
            <person name="Cichocki N."/>
            <person name="Veneault-Fourrey C."/>
            <person name="LaButti K."/>
            <person name="Lindquist E.A."/>
            <person name="Lipzen A."/>
            <person name="Lundell T."/>
            <person name="Morin E."/>
            <person name="Murat C."/>
            <person name="Sun H."/>
            <person name="Tunlid A."/>
            <person name="Henrissat B."/>
            <person name="Grigoriev I.V."/>
            <person name="Hibbett D.S."/>
            <person name="Martin F."/>
            <person name="Nordberg H.P."/>
            <person name="Cantor M.N."/>
            <person name="Hua S.X."/>
        </authorList>
    </citation>
    <scope>NUCLEOTIDE SEQUENCE [LARGE SCALE GENOMIC DNA]</scope>
    <source>
        <strain evidence="1 2">Foug A</strain>
    </source>
</reference>
<proteinExistence type="predicted"/>
<keyword evidence="2" id="KW-1185">Reference proteome</keyword>
<reference evidence="2" key="2">
    <citation type="submission" date="2015-01" db="EMBL/GenBank/DDBJ databases">
        <title>Evolutionary Origins and Diversification of the Mycorrhizal Mutualists.</title>
        <authorList>
            <consortium name="DOE Joint Genome Institute"/>
            <consortium name="Mycorrhizal Genomics Consortium"/>
            <person name="Kohler A."/>
            <person name="Kuo A."/>
            <person name="Nagy L.G."/>
            <person name="Floudas D."/>
            <person name="Copeland A."/>
            <person name="Barry K.W."/>
            <person name="Cichocki N."/>
            <person name="Veneault-Fourrey C."/>
            <person name="LaButti K."/>
            <person name="Lindquist E.A."/>
            <person name="Lipzen A."/>
            <person name="Lundell T."/>
            <person name="Morin E."/>
            <person name="Murat C."/>
            <person name="Riley R."/>
            <person name="Ohm R."/>
            <person name="Sun H."/>
            <person name="Tunlid A."/>
            <person name="Henrissat B."/>
            <person name="Grigoriev I.V."/>
            <person name="Hibbett D.S."/>
            <person name="Martin F."/>
        </authorList>
    </citation>
    <scope>NUCLEOTIDE SEQUENCE [LARGE SCALE GENOMIC DNA]</scope>
    <source>
        <strain evidence="2">Foug A</strain>
    </source>
</reference>
<dbReference type="AlphaFoldDB" id="A0A0C3DZU5"/>
<sequence length="165" mass="18821">KIVHSTTLLLPAWYTILKELDLPPKLILQDISTQWNSSCDLMGFAVEYHEAIDRIAGDWKFDLRNYEMSEDEWEIADNLHSALQVLKDTTEFFSQATPNLTTVIPAMDHIDQVLATDAAMSTTNLAVHTALHIGKSTLNHYYECMDLSKVYWIAMGKSFALYHKV</sequence>
<evidence type="ECO:0000313" key="1">
    <source>
        <dbReference type="EMBL" id="KIM66065.1"/>
    </source>
</evidence>
<dbReference type="InterPro" id="IPR012337">
    <property type="entry name" value="RNaseH-like_sf"/>
</dbReference>
<dbReference type="OrthoDB" id="2662702at2759"/>
<dbReference type="SUPFAM" id="SSF53098">
    <property type="entry name" value="Ribonuclease H-like"/>
    <property type="match status" value="1"/>
</dbReference>
<feature type="non-terminal residue" evidence="1">
    <location>
        <position position="1"/>
    </location>
</feature>